<name>A0A151MIM7_ALLMI</name>
<feature type="chain" id="PRO_5007585216" evidence="1">
    <location>
        <begin position="19"/>
        <end position="67"/>
    </location>
</feature>
<keyword evidence="3" id="KW-1185">Reference proteome</keyword>
<feature type="signal peptide" evidence="1">
    <location>
        <begin position="1"/>
        <end position="18"/>
    </location>
</feature>
<keyword evidence="1" id="KW-0732">Signal</keyword>
<evidence type="ECO:0000313" key="3">
    <source>
        <dbReference type="Proteomes" id="UP000050525"/>
    </source>
</evidence>
<accession>A0A151MIM7</accession>
<protein>
    <submittedName>
        <fullName evidence="2">Uncharacterized protein</fullName>
    </submittedName>
</protein>
<dbReference type="EMBL" id="AKHW03006099">
    <property type="protein sequence ID" value="KYO24333.1"/>
    <property type="molecule type" value="Genomic_DNA"/>
</dbReference>
<evidence type="ECO:0000313" key="2">
    <source>
        <dbReference type="EMBL" id="KYO24333.1"/>
    </source>
</evidence>
<organism evidence="2 3">
    <name type="scientific">Alligator mississippiensis</name>
    <name type="common">American alligator</name>
    <dbReference type="NCBI Taxonomy" id="8496"/>
    <lineage>
        <taxon>Eukaryota</taxon>
        <taxon>Metazoa</taxon>
        <taxon>Chordata</taxon>
        <taxon>Craniata</taxon>
        <taxon>Vertebrata</taxon>
        <taxon>Euteleostomi</taxon>
        <taxon>Archelosauria</taxon>
        <taxon>Archosauria</taxon>
        <taxon>Crocodylia</taxon>
        <taxon>Alligatoridae</taxon>
        <taxon>Alligatorinae</taxon>
        <taxon>Alligator</taxon>
    </lineage>
</organism>
<proteinExistence type="predicted"/>
<dbReference type="Proteomes" id="UP000050525">
    <property type="component" value="Unassembled WGS sequence"/>
</dbReference>
<evidence type="ECO:0000256" key="1">
    <source>
        <dbReference type="SAM" id="SignalP"/>
    </source>
</evidence>
<dbReference type="AlphaFoldDB" id="A0A151MIM7"/>
<comment type="caution">
    <text evidence="2">The sequence shown here is derived from an EMBL/GenBank/DDBJ whole genome shotgun (WGS) entry which is preliminary data.</text>
</comment>
<gene>
    <name evidence="2" type="ORF">Y1Q_0004354</name>
</gene>
<reference evidence="2 3" key="1">
    <citation type="journal article" date="2012" name="Genome Biol.">
        <title>Sequencing three crocodilian genomes to illuminate the evolution of archosaurs and amniotes.</title>
        <authorList>
            <person name="St John J.A."/>
            <person name="Braun E.L."/>
            <person name="Isberg S.R."/>
            <person name="Miles L.G."/>
            <person name="Chong A.Y."/>
            <person name="Gongora J."/>
            <person name="Dalzell P."/>
            <person name="Moran C."/>
            <person name="Bed'hom B."/>
            <person name="Abzhanov A."/>
            <person name="Burgess S.C."/>
            <person name="Cooksey A.M."/>
            <person name="Castoe T.A."/>
            <person name="Crawford N.G."/>
            <person name="Densmore L.D."/>
            <person name="Drew J.C."/>
            <person name="Edwards S.V."/>
            <person name="Faircloth B.C."/>
            <person name="Fujita M.K."/>
            <person name="Greenwold M.J."/>
            <person name="Hoffmann F.G."/>
            <person name="Howard J.M."/>
            <person name="Iguchi T."/>
            <person name="Janes D.E."/>
            <person name="Khan S.Y."/>
            <person name="Kohno S."/>
            <person name="de Koning A.J."/>
            <person name="Lance S.L."/>
            <person name="McCarthy F.M."/>
            <person name="McCormack J.E."/>
            <person name="Merchant M.E."/>
            <person name="Peterson D.G."/>
            <person name="Pollock D.D."/>
            <person name="Pourmand N."/>
            <person name="Raney B.J."/>
            <person name="Roessler K.A."/>
            <person name="Sanford J.R."/>
            <person name="Sawyer R.H."/>
            <person name="Schmidt C.J."/>
            <person name="Triplett E.W."/>
            <person name="Tuberville T.D."/>
            <person name="Venegas-Anaya M."/>
            <person name="Howard J.T."/>
            <person name="Jarvis E.D."/>
            <person name="Guillette L.J.Jr."/>
            <person name="Glenn T.C."/>
            <person name="Green R.E."/>
            <person name="Ray D.A."/>
        </authorList>
    </citation>
    <scope>NUCLEOTIDE SEQUENCE [LARGE SCALE GENOMIC DNA]</scope>
    <source>
        <strain evidence="2">KSC_2009_1</strain>
    </source>
</reference>
<sequence length="67" mass="7710">MMIGVTWMCTVLLPKVLNLTELGIKAVSEAKLCSYLRLWPFFLGKDSDLPKDKLATRQQWKNRNLEG</sequence>